<gene>
    <name evidence="4" type="ORF">HWQ62_00053</name>
</gene>
<dbReference type="PANTHER" id="PTHR12241">
    <property type="entry name" value="TUBULIN POLYGLUTAMYLASE"/>
    <property type="match status" value="1"/>
</dbReference>
<name>A0A7L9AYE1_9VIRU</name>
<keyword evidence="1" id="KW-0436">Ligase</keyword>
<dbReference type="EMBL" id="MT663534">
    <property type="protein sequence ID" value="QOI90190.1"/>
    <property type="molecule type" value="Genomic_DNA"/>
</dbReference>
<evidence type="ECO:0000256" key="1">
    <source>
        <dbReference type="ARBA" id="ARBA00022598"/>
    </source>
</evidence>
<dbReference type="Proteomes" id="UP001162120">
    <property type="component" value="Segment"/>
</dbReference>
<evidence type="ECO:0000313" key="4">
    <source>
        <dbReference type="EMBL" id="QOI90190.1"/>
    </source>
</evidence>
<evidence type="ECO:0000256" key="2">
    <source>
        <dbReference type="ARBA" id="ARBA00022741"/>
    </source>
</evidence>
<organism evidence="4 5">
    <name type="scientific">Pyramimonas orientalis virus 01B</name>
    <dbReference type="NCBI Taxonomy" id="3134525"/>
    <lineage>
        <taxon>Viruses</taxon>
        <taxon>Varidnaviria</taxon>
        <taxon>Bamfordvirae</taxon>
        <taxon>Nucleocytoviricota</taxon>
        <taxon>Megaviricetes</taxon>
        <taxon>Imitervirales</taxon>
        <taxon>Allomimiviridae</taxon>
        <taxon>Heliosvirus</taxon>
        <taxon>Heliosvirus raunefjordenense</taxon>
    </lineage>
</organism>
<sequence length="363" mass="43007">MRRYYIVFILLCVLYVFSFISNYRASNTLLYYRFDDKMSTRSSIQIIEPFNTLLKKYTIDASDSYREADILFFTLLTDYHKMYPTLIKIHKPLFIYSLRTIDQLANKATLHTILSINKRLLHLYTPKTYILNNTSQYNRLLQDFDENKLYILKKNLQRQKGCTLTNNLDYVKTAHRDNYVVCQELLQNPYTIRGHKINIRQYLVVIVKEKCKFSLYNDGFMYYTPKQFIFNSTDKDRHITTGYIDREIYKTNPLTLTELYRHLGPKKAKLLESNIVNLFKYVAKAYQPHVLKYDSNKHLNFVILGCDVAVDVDLGCKIMEMNKGPDLTYKDERDKVVKYNLVKDTLHKIGLINSPNNNFIDLN</sequence>
<accession>A0A7L9AYE1</accession>
<keyword evidence="3" id="KW-0067">ATP-binding</keyword>
<evidence type="ECO:0000313" key="5">
    <source>
        <dbReference type="Proteomes" id="UP001162120"/>
    </source>
</evidence>
<dbReference type="GO" id="GO:0000226">
    <property type="term" value="P:microtubule cytoskeleton organization"/>
    <property type="evidence" value="ECO:0007669"/>
    <property type="project" value="TreeGrafter"/>
</dbReference>
<evidence type="ECO:0008006" key="6">
    <source>
        <dbReference type="Google" id="ProtNLM"/>
    </source>
</evidence>
<protein>
    <recommendedName>
        <fullName evidence="6">Tubulin-tyrosine ligase family protein</fullName>
    </recommendedName>
</protein>
<keyword evidence="5" id="KW-1185">Reference proteome</keyword>
<dbReference type="Gene3D" id="3.30.470.20">
    <property type="entry name" value="ATP-grasp fold, B domain"/>
    <property type="match status" value="1"/>
</dbReference>
<keyword evidence="2" id="KW-0547">Nucleotide-binding</keyword>
<dbReference type="GO" id="GO:0015631">
    <property type="term" value="F:tubulin binding"/>
    <property type="evidence" value="ECO:0007669"/>
    <property type="project" value="TreeGrafter"/>
</dbReference>
<dbReference type="GO" id="GO:0070740">
    <property type="term" value="F:tubulin-glutamic acid ligase activity"/>
    <property type="evidence" value="ECO:0007669"/>
    <property type="project" value="TreeGrafter"/>
</dbReference>
<dbReference type="PROSITE" id="PS51221">
    <property type="entry name" value="TTL"/>
    <property type="match status" value="1"/>
</dbReference>
<dbReference type="Pfam" id="PF03133">
    <property type="entry name" value="TTL"/>
    <property type="match status" value="1"/>
</dbReference>
<dbReference type="InterPro" id="IPR004344">
    <property type="entry name" value="TTL/TTLL_fam"/>
</dbReference>
<reference evidence="4" key="1">
    <citation type="submission" date="2020-06" db="EMBL/GenBank/DDBJ databases">
        <title>Lateral gene transfer of anion-conducting channel rhodopsins between green algae and giant viruses.</title>
        <authorList>
            <person name="Rozenberg A."/>
            <person name="Oppermann J."/>
            <person name="Wietek J."/>
            <person name="Fernandez Lahore R.G."/>
            <person name="Sandaa R.-A."/>
            <person name="Bratbak G."/>
            <person name="Hegemann P."/>
            <person name="Beja O."/>
        </authorList>
    </citation>
    <scope>NUCLEOTIDE SEQUENCE</scope>
    <source>
        <strain evidence="4">01B</strain>
    </source>
</reference>
<proteinExistence type="predicted"/>
<evidence type="ECO:0000256" key="3">
    <source>
        <dbReference type="ARBA" id="ARBA00022840"/>
    </source>
</evidence>
<dbReference type="GO" id="GO:0005524">
    <property type="term" value="F:ATP binding"/>
    <property type="evidence" value="ECO:0007669"/>
    <property type="project" value="UniProtKB-KW"/>
</dbReference>